<comment type="caution">
    <text evidence="2">The sequence shown here is derived from an EMBL/GenBank/DDBJ whole genome shotgun (WGS) entry which is preliminary data.</text>
</comment>
<dbReference type="EMBL" id="CAJVQB010047458">
    <property type="protein sequence ID" value="CAG8833476.1"/>
    <property type="molecule type" value="Genomic_DNA"/>
</dbReference>
<feature type="non-terminal residue" evidence="2">
    <location>
        <position position="1"/>
    </location>
</feature>
<reference evidence="2 3" key="1">
    <citation type="submission" date="2021-06" db="EMBL/GenBank/DDBJ databases">
        <authorList>
            <person name="Kallberg Y."/>
            <person name="Tangrot J."/>
            <person name="Rosling A."/>
        </authorList>
    </citation>
    <scope>NUCLEOTIDE SEQUENCE [LARGE SCALE GENOMIC DNA]</scope>
    <source>
        <strain evidence="2 3">120-4 pot B 10/14</strain>
    </source>
</reference>
<proteinExistence type="predicted"/>
<organism evidence="2 3">
    <name type="scientific">Gigaspora margarita</name>
    <dbReference type="NCBI Taxonomy" id="4874"/>
    <lineage>
        <taxon>Eukaryota</taxon>
        <taxon>Fungi</taxon>
        <taxon>Fungi incertae sedis</taxon>
        <taxon>Mucoromycota</taxon>
        <taxon>Glomeromycotina</taxon>
        <taxon>Glomeromycetes</taxon>
        <taxon>Diversisporales</taxon>
        <taxon>Gigasporaceae</taxon>
        <taxon>Gigaspora</taxon>
    </lineage>
</organism>
<evidence type="ECO:0000313" key="2">
    <source>
        <dbReference type="EMBL" id="CAG8833476.1"/>
    </source>
</evidence>
<keyword evidence="3" id="KW-1185">Reference proteome</keyword>
<feature type="compositionally biased region" description="Basic and acidic residues" evidence="1">
    <location>
        <begin position="48"/>
        <end position="68"/>
    </location>
</feature>
<sequence>ILLTKENVCPVKNYKKSIEILDQFSRWDSESSTASIVRRMEKYNIRSPREISEKDMSDVNNREGEDNLFKNPHKRSFVDTSKNKSPSKKSQETG</sequence>
<evidence type="ECO:0000313" key="3">
    <source>
        <dbReference type="Proteomes" id="UP000789901"/>
    </source>
</evidence>
<feature type="region of interest" description="Disordered" evidence="1">
    <location>
        <begin position="48"/>
        <end position="94"/>
    </location>
</feature>
<protein>
    <submittedName>
        <fullName evidence="2">4595_t:CDS:1</fullName>
    </submittedName>
</protein>
<accession>A0ABN7WJH9</accession>
<gene>
    <name evidence="2" type="ORF">GMARGA_LOCUS31576</name>
</gene>
<name>A0ABN7WJH9_GIGMA</name>
<evidence type="ECO:0000256" key="1">
    <source>
        <dbReference type="SAM" id="MobiDB-lite"/>
    </source>
</evidence>
<dbReference type="Proteomes" id="UP000789901">
    <property type="component" value="Unassembled WGS sequence"/>
</dbReference>